<dbReference type="InterPro" id="IPR009057">
    <property type="entry name" value="Homeodomain-like_sf"/>
</dbReference>
<sequence>MADTAPDLAADLIAALSAVPDGKVASMSAAPQPAVSQPSASPPKRARETEQHDDSSSSKRQKTGYSTPGREDQQATPASWDISAMIENALGSLDDQLPPAPTQNHTAPPKDSESTVASQPRAVTPRKTEQKRMSFSSNPYYMMRTMSLPLLGSLAVQTLLALSQQSREETEALLADVGSEYRRAYDLLKSTMEHARRIFSDKSPVLSADELEISDSEDRETIRMANLAALSTSIFQGDDDLLPDGHDTFTSIFIPEDGDLTDAAATLCLSLKTQAFLRILKHAESRPGWSDALDKYFPTNADDAVKKQFGDSPFGVQERERLISGIKSLRQTLLESVVDESKRPHLAEQYPFSSVVDSLSAYLQSHLPTIIEYAEKYGINIPISEDVTVSELLNTVREDPDHDELSLLLRNATSGLVPEKMVQRDTTALEASQSEDPSSDSLGLGKLIQDSLLTENGTVKGETSDTSTANATDTFESQGLASLIASKLSNGFGSNSDTNSSHPSPYRHSLHPSSGSHVTSSSLAQLNQLSQTPYYTYNQVPPPQPTTDTRDLPPNQSHPTAVLYERARQAAVAKSSSTARREGLHSTRRAWTPEEEKALMQGLDMVKGPHWSQILTLFGQNGTISDILKDRTQVQLKDKARNLKLFFLKTNSEMPYYLQCVTGELKTRAPSQAARKEAEERARMNSEEEQGRMQAFGAMPGMVHTHAQNHSSPGPNSAPSTSTRTSPVASSTEYSTSGQPVFNTAVASSPRDVQVVPTMYPAVKIEAGTTQTTYQPRPERQLQPSTERIPLSNQTQENHQNGDNRQIRQAQTSNKVEKVVSFDRHNAELDRKIMEQDDVEMAMQIVQKIKAEVENAATTQDHPPAETHAQNLSPSSETPVDPQIRNSAQSHESPLSSGSNGLSCPSATSRANTQPNNGTSPDGRQEETPSQPQVLQAAMTATT</sequence>
<accession>A0ABR3Y510</accession>
<dbReference type="SMART" id="SM00717">
    <property type="entry name" value="SANT"/>
    <property type="match status" value="1"/>
</dbReference>
<evidence type="ECO:0000256" key="1">
    <source>
        <dbReference type="ARBA" id="ARBA00023125"/>
    </source>
</evidence>
<dbReference type="Pfam" id="PF08558">
    <property type="entry name" value="TRF"/>
    <property type="match status" value="1"/>
</dbReference>
<feature type="region of interest" description="Disordered" evidence="4">
    <location>
        <begin position="767"/>
        <end position="821"/>
    </location>
</feature>
<name>A0ABR3Y510_9PEZI</name>
<dbReference type="EMBL" id="JAZHXJ010000010">
    <property type="protein sequence ID" value="KAL1883025.1"/>
    <property type="molecule type" value="Genomic_DNA"/>
</dbReference>
<dbReference type="CDD" id="cd11660">
    <property type="entry name" value="SANT_TRF"/>
    <property type="match status" value="1"/>
</dbReference>
<feature type="compositionally biased region" description="Low complexity" evidence="4">
    <location>
        <begin position="22"/>
        <end position="43"/>
    </location>
</feature>
<keyword evidence="7" id="KW-1185">Reference proteome</keyword>
<keyword evidence="2" id="KW-0539">Nucleus</keyword>
<feature type="compositionally biased region" description="Polar residues" evidence="4">
    <location>
        <begin position="493"/>
        <end position="503"/>
    </location>
</feature>
<dbReference type="InterPro" id="IPR001005">
    <property type="entry name" value="SANT/Myb"/>
</dbReference>
<protein>
    <recommendedName>
        <fullName evidence="5">HTH myb-type domain-containing protein</fullName>
    </recommendedName>
</protein>
<feature type="region of interest" description="Disordered" evidence="4">
    <location>
        <begin position="861"/>
        <end position="943"/>
    </location>
</feature>
<reference evidence="6 7" key="1">
    <citation type="journal article" date="2024" name="Commun. Biol.">
        <title>Comparative genomic analysis of thermophilic fungi reveals convergent evolutionary adaptations and gene losses.</title>
        <authorList>
            <person name="Steindorff A.S."/>
            <person name="Aguilar-Pontes M.V."/>
            <person name="Robinson A.J."/>
            <person name="Andreopoulos B."/>
            <person name="LaButti K."/>
            <person name="Kuo A."/>
            <person name="Mondo S."/>
            <person name="Riley R."/>
            <person name="Otillar R."/>
            <person name="Haridas S."/>
            <person name="Lipzen A."/>
            <person name="Grimwood J."/>
            <person name="Schmutz J."/>
            <person name="Clum A."/>
            <person name="Reid I.D."/>
            <person name="Moisan M.C."/>
            <person name="Butler G."/>
            <person name="Nguyen T.T.M."/>
            <person name="Dewar K."/>
            <person name="Conant G."/>
            <person name="Drula E."/>
            <person name="Henrissat B."/>
            <person name="Hansel C."/>
            <person name="Singer S."/>
            <person name="Hutchinson M.I."/>
            <person name="de Vries R.P."/>
            <person name="Natvig D.O."/>
            <person name="Powell A.J."/>
            <person name="Tsang A."/>
            <person name="Grigoriev I.V."/>
        </authorList>
    </citation>
    <scope>NUCLEOTIDE SEQUENCE [LARGE SCALE GENOMIC DNA]</scope>
    <source>
        <strain evidence="6 7">ATCC 24622</strain>
    </source>
</reference>
<feature type="region of interest" description="Disordered" evidence="4">
    <location>
        <begin position="419"/>
        <end position="444"/>
    </location>
</feature>
<organism evidence="6 7">
    <name type="scientific">Phialemonium thermophilum</name>
    <dbReference type="NCBI Taxonomy" id="223376"/>
    <lineage>
        <taxon>Eukaryota</taxon>
        <taxon>Fungi</taxon>
        <taxon>Dikarya</taxon>
        <taxon>Ascomycota</taxon>
        <taxon>Pezizomycotina</taxon>
        <taxon>Sordariomycetes</taxon>
        <taxon>Sordariomycetidae</taxon>
        <taxon>Cephalothecales</taxon>
        <taxon>Cephalothecaceae</taxon>
        <taxon>Phialemonium</taxon>
    </lineage>
</organism>
<feature type="compositionally biased region" description="Polar residues" evidence="4">
    <location>
        <begin position="868"/>
        <end position="943"/>
    </location>
</feature>
<dbReference type="InterPro" id="IPR052833">
    <property type="entry name" value="Telomeric_DNA-bd_trans-reg"/>
</dbReference>
<dbReference type="PANTHER" id="PTHR47807:SF1">
    <property type="entry name" value="PROTEIN TBF1"/>
    <property type="match status" value="1"/>
</dbReference>
<feature type="compositionally biased region" description="Polar residues" evidence="4">
    <location>
        <begin position="706"/>
        <end position="747"/>
    </location>
</feature>
<dbReference type="Gene3D" id="1.10.10.60">
    <property type="entry name" value="Homeodomain-like"/>
    <property type="match status" value="1"/>
</dbReference>
<gene>
    <name evidence="6" type="ORF">VTK73DRAFT_100</name>
</gene>
<feature type="region of interest" description="Disordered" evidence="4">
    <location>
        <begin position="493"/>
        <end position="521"/>
    </location>
</feature>
<keyword evidence="1" id="KW-0238">DNA-binding</keyword>
<dbReference type="PROSITE" id="PS51294">
    <property type="entry name" value="HTH_MYB"/>
    <property type="match status" value="1"/>
</dbReference>
<feature type="region of interest" description="Disordered" evidence="4">
    <location>
        <begin position="92"/>
        <end position="132"/>
    </location>
</feature>
<proteinExistence type="predicted"/>
<dbReference type="Proteomes" id="UP001586593">
    <property type="component" value="Unassembled WGS sequence"/>
</dbReference>
<feature type="compositionally biased region" description="Polar residues" evidence="4">
    <location>
        <begin position="782"/>
        <end position="799"/>
    </location>
</feature>
<evidence type="ECO:0000256" key="3">
    <source>
        <dbReference type="ARBA" id="ARBA00023306"/>
    </source>
</evidence>
<dbReference type="Pfam" id="PF00249">
    <property type="entry name" value="Myb_DNA-binding"/>
    <property type="match status" value="1"/>
</dbReference>
<feature type="region of interest" description="Disordered" evidence="4">
    <location>
        <begin position="667"/>
        <end position="690"/>
    </location>
</feature>
<feature type="compositionally biased region" description="Polar residues" evidence="4">
    <location>
        <begin position="424"/>
        <end position="441"/>
    </location>
</feature>
<feature type="compositionally biased region" description="Basic and acidic residues" evidence="4">
    <location>
        <begin position="45"/>
        <end position="57"/>
    </location>
</feature>
<feature type="region of interest" description="Disordered" evidence="4">
    <location>
        <begin position="22"/>
        <end position="77"/>
    </location>
</feature>
<feature type="region of interest" description="Disordered" evidence="4">
    <location>
        <begin position="534"/>
        <end position="558"/>
    </location>
</feature>
<evidence type="ECO:0000256" key="4">
    <source>
        <dbReference type="SAM" id="MobiDB-lite"/>
    </source>
</evidence>
<dbReference type="PANTHER" id="PTHR47807">
    <property type="entry name" value="PROTEIN TBF1"/>
    <property type="match status" value="1"/>
</dbReference>
<evidence type="ECO:0000313" key="7">
    <source>
        <dbReference type="Proteomes" id="UP001586593"/>
    </source>
</evidence>
<dbReference type="SUPFAM" id="SSF46689">
    <property type="entry name" value="Homeodomain-like"/>
    <property type="match status" value="1"/>
</dbReference>
<evidence type="ECO:0000313" key="6">
    <source>
        <dbReference type="EMBL" id="KAL1883025.1"/>
    </source>
</evidence>
<evidence type="ECO:0000259" key="5">
    <source>
        <dbReference type="PROSITE" id="PS51294"/>
    </source>
</evidence>
<feature type="region of interest" description="Disordered" evidence="4">
    <location>
        <begin position="704"/>
        <end position="750"/>
    </location>
</feature>
<dbReference type="InterPro" id="IPR017930">
    <property type="entry name" value="Myb_dom"/>
</dbReference>
<feature type="compositionally biased region" description="Low complexity" evidence="4">
    <location>
        <begin position="511"/>
        <end position="521"/>
    </location>
</feature>
<feature type="domain" description="HTH myb-type" evidence="5">
    <location>
        <begin position="588"/>
        <end position="640"/>
    </location>
</feature>
<comment type="caution">
    <text evidence="6">The sequence shown here is derived from an EMBL/GenBank/DDBJ whole genome shotgun (WGS) entry which is preliminary data.</text>
</comment>
<keyword evidence="3" id="KW-0131">Cell cycle</keyword>
<dbReference type="InterPro" id="IPR013867">
    <property type="entry name" value="Telomere_rpt-bd_fac_dimer_dom"/>
</dbReference>
<evidence type="ECO:0000256" key="2">
    <source>
        <dbReference type="ARBA" id="ARBA00023242"/>
    </source>
</evidence>
<feature type="compositionally biased region" description="Basic and acidic residues" evidence="4">
    <location>
        <begin position="674"/>
        <end position="690"/>
    </location>
</feature>